<reference evidence="3 4" key="1">
    <citation type="submission" date="2020-08" db="EMBL/GenBank/DDBJ databases">
        <title>Genomic Encyclopedia of Type Strains, Phase IV (KMG-IV): sequencing the most valuable type-strain genomes for metagenomic binning, comparative biology and taxonomic classification.</title>
        <authorList>
            <person name="Goeker M."/>
        </authorList>
    </citation>
    <scope>NUCLEOTIDE SEQUENCE [LARGE SCALE GENOMIC DNA]</scope>
    <source>
        <strain evidence="3 4">DSM 19979</strain>
    </source>
</reference>
<dbReference type="PANTHER" id="PTHR43597:SF5">
    <property type="entry name" value="SUFE-LIKE PROTEIN 2, CHLOROPLASTIC"/>
    <property type="match status" value="1"/>
</dbReference>
<dbReference type="Pfam" id="PF02657">
    <property type="entry name" value="SufE"/>
    <property type="match status" value="1"/>
</dbReference>
<protein>
    <submittedName>
        <fullName evidence="3">Cysteine desulfuration protein SufE</fullName>
    </submittedName>
</protein>
<organism evidence="3 4">
    <name type="scientific">Roseococcus suduntuyensis</name>
    <dbReference type="NCBI Taxonomy" id="455361"/>
    <lineage>
        <taxon>Bacteria</taxon>
        <taxon>Pseudomonadati</taxon>
        <taxon>Pseudomonadota</taxon>
        <taxon>Alphaproteobacteria</taxon>
        <taxon>Acetobacterales</taxon>
        <taxon>Roseomonadaceae</taxon>
        <taxon>Roseococcus</taxon>
    </lineage>
</organism>
<evidence type="ECO:0000313" key="3">
    <source>
        <dbReference type="EMBL" id="MBB3897040.1"/>
    </source>
</evidence>
<keyword evidence="4" id="KW-1185">Reference proteome</keyword>
<name>A0A840AA19_9PROT</name>
<dbReference type="Proteomes" id="UP000553193">
    <property type="component" value="Unassembled WGS sequence"/>
</dbReference>
<evidence type="ECO:0000256" key="1">
    <source>
        <dbReference type="ARBA" id="ARBA00010282"/>
    </source>
</evidence>
<accession>A0A840AA19</accession>
<proteinExistence type="inferred from homology"/>
<dbReference type="PANTHER" id="PTHR43597">
    <property type="entry name" value="SULFUR ACCEPTOR PROTEIN CSDE"/>
    <property type="match status" value="1"/>
</dbReference>
<dbReference type="RefSeq" id="WP_184381985.1">
    <property type="nucleotide sequence ID" value="NZ_JACIDJ010000001.1"/>
</dbReference>
<feature type="domain" description="Fe-S metabolism associated" evidence="2">
    <location>
        <begin position="14"/>
        <end position="131"/>
    </location>
</feature>
<comment type="caution">
    <text evidence="3">The sequence shown here is derived from an EMBL/GenBank/DDBJ whole genome shotgun (WGS) entry which is preliminary data.</text>
</comment>
<dbReference type="SUPFAM" id="SSF82649">
    <property type="entry name" value="SufE/NifU"/>
    <property type="match status" value="1"/>
</dbReference>
<evidence type="ECO:0000259" key="2">
    <source>
        <dbReference type="Pfam" id="PF02657"/>
    </source>
</evidence>
<dbReference type="InterPro" id="IPR003808">
    <property type="entry name" value="Fe-S_metab-assoc_dom"/>
</dbReference>
<dbReference type="AlphaFoldDB" id="A0A840AA19"/>
<dbReference type="Gene3D" id="3.90.1010.10">
    <property type="match status" value="1"/>
</dbReference>
<gene>
    <name evidence="3" type="ORF">GGQ83_000466</name>
</gene>
<evidence type="ECO:0000313" key="4">
    <source>
        <dbReference type="Proteomes" id="UP000553193"/>
    </source>
</evidence>
<dbReference type="EMBL" id="JACIDJ010000001">
    <property type="protein sequence ID" value="MBB3897040.1"/>
    <property type="molecule type" value="Genomic_DNA"/>
</dbReference>
<sequence>MSAAEEVIAELEEGFALFDDWEDRYRYLMELGRELEPLAPEEMVEANRVSGCQSRVWLTTRAEGGRLRLRAASDAAFVQGILALLLRVYDGRSPAEIMATGPEFLGRLGLDEALSMSRRNGAAAVVGRIQAAAQRMGAEAAG</sequence>
<comment type="similarity">
    <text evidence="1">Belongs to the SufE family.</text>
</comment>